<evidence type="ECO:0008006" key="3">
    <source>
        <dbReference type="Google" id="ProtNLM"/>
    </source>
</evidence>
<evidence type="ECO:0000313" key="1">
    <source>
        <dbReference type="EMBL" id="TCK99848.1"/>
    </source>
</evidence>
<dbReference type="AlphaFoldDB" id="A0A4R1N167"/>
<dbReference type="InterPro" id="IPR027417">
    <property type="entry name" value="P-loop_NTPase"/>
</dbReference>
<dbReference type="EMBL" id="SMGR01000004">
    <property type="protein sequence ID" value="TCK99848.1"/>
    <property type="molecule type" value="Genomic_DNA"/>
</dbReference>
<evidence type="ECO:0000313" key="2">
    <source>
        <dbReference type="Proteomes" id="UP000295673"/>
    </source>
</evidence>
<dbReference type="Proteomes" id="UP000295673">
    <property type="component" value="Unassembled WGS sequence"/>
</dbReference>
<proteinExistence type="predicted"/>
<name>A0A4R1N167_9RHOB</name>
<dbReference type="RefSeq" id="WP_132861681.1">
    <property type="nucleotide sequence ID" value="NZ_SMGR01000004.1"/>
</dbReference>
<protein>
    <recommendedName>
        <fullName evidence="3">Sulfotransferase family protein</fullName>
    </recommendedName>
</protein>
<dbReference type="OrthoDB" id="547419at2"/>
<accession>A0A4R1N167</accession>
<organism evidence="1 2">
    <name type="scientific">Shimia isoporae</name>
    <dbReference type="NCBI Taxonomy" id="647720"/>
    <lineage>
        <taxon>Bacteria</taxon>
        <taxon>Pseudomonadati</taxon>
        <taxon>Pseudomonadota</taxon>
        <taxon>Alphaproteobacteria</taxon>
        <taxon>Rhodobacterales</taxon>
        <taxon>Roseobacteraceae</taxon>
    </lineage>
</organism>
<comment type="caution">
    <text evidence="1">The sequence shown here is derived from an EMBL/GenBank/DDBJ whole genome shotgun (WGS) entry which is preliminary data.</text>
</comment>
<gene>
    <name evidence="1" type="ORF">BXY66_3552</name>
</gene>
<dbReference type="SUPFAM" id="SSF52540">
    <property type="entry name" value="P-loop containing nucleoside triphosphate hydrolases"/>
    <property type="match status" value="1"/>
</dbReference>
<dbReference type="Gene3D" id="3.40.50.300">
    <property type="entry name" value="P-loop containing nucleotide triphosphate hydrolases"/>
    <property type="match status" value="1"/>
</dbReference>
<reference evidence="1 2" key="1">
    <citation type="submission" date="2019-03" db="EMBL/GenBank/DDBJ databases">
        <title>Genomic Encyclopedia of Archaeal and Bacterial Type Strains, Phase II (KMG-II): from individual species to whole genera.</title>
        <authorList>
            <person name="Goeker M."/>
        </authorList>
    </citation>
    <scope>NUCLEOTIDE SEQUENCE [LARGE SCALE GENOMIC DNA]</scope>
    <source>
        <strain evidence="1 2">DSM 26433</strain>
    </source>
</reference>
<sequence length="321" mass="36408">MTFKNVTLHIGRHKSGTSSLQHWLGLNRETLADNGVLYPLSGASNQIAHHQIAEALKQNATQDVMAIAEDILKERKGQETLLLSSEAFQNLEDLDGMKNMLAHLGAENVTVICYVREHLDYAVSAYRQLVHAQTKSPSFSKYCFRFHSIAPFFQRWRSVGDLQLALYHRDLLKNGDIIEDFCEKTGLPFKEMHLGDRNPSIGGNLLVYKLFANRLGMEGLTYAAMRELALAEPRFRSAFFVSDEAAASLRANSKYNASIEVELGLPPLKSWEKYRKLPDLETLESDFEHISEATRTQFDEEMLTKAKRSQRVFVLSPDVLQ</sequence>
<keyword evidence="2" id="KW-1185">Reference proteome</keyword>